<dbReference type="InterPro" id="IPR032710">
    <property type="entry name" value="NTF2-like_dom_sf"/>
</dbReference>
<evidence type="ECO:0000313" key="1">
    <source>
        <dbReference type="EMBL" id="JAC66564.1"/>
    </source>
</evidence>
<gene>
    <name evidence="1" type="ORF">TSPGSL018_13336</name>
</gene>
<dbReference type="PANTHER" id="PTHR31094">
    <property type="entry name" value="RIKEN CDNA 2310061I04 GENE"/>
    <property type="match status" value="1"/>
</dbReference>
<name>A0A061R745_9CHLO</name>
<reference evidence="1" key="1">
    <citation type="submission" date="2014-05" db="EMBL/GenBank/DDBJ databases">
        <title>The transcriptome of the halophilic microalga Tetraselmis sp. GSL018 isolated from the Great Salt Lake, Utah.</title>
        <authorList>
            <person name="Jinkerson R.E."/>
            <person name="D'Adamo S."/>
            <person name="Posewitz M.C."/>
        </authorList>
    </citation>
    <scope>NUCLEOTIDE SEQUENCE</scope>
    <source>
        <strain evidence="1">GSL018</strain>
    </source>
</reference>
<accession>A0A061R745</accession>
<proteinExistence type="predicted"/>
<dbReference type="InterPro" id="IPR018790">
    <property type="entry name" value="DUF2358"/>
</dbReference>
<dbReference type="Pfam" id="PF10184">
    <property type="entry name" value="DUF2358"/>
    <property type="match status" value="1"/>
</dbReference>
<dbReference type="PANTHER" id="PTHR31094:SF2">
    <property type="entry name" value="RIKEN CDNA 2310061I04 GENE"/>
    <property type="match status" value="1"/>
</dbReference>
<dbReference type="SUPFAM" id="SSF54427">
    <property type="entry name" value="NTF2-like"/>
    <property type="match status" value="1"/>
</dbReference>
<dbReference type="AlphaFoldDB" id="A0A061R745"/>
<dbReference type="Gene3D" id="3.10.450.50">
    <property type="match status" value="1"/>
</dbReference>
<organism evidence="1">
    <name type="scientific">Tetraselmis sp. GSL018</name>
    <dbReference type="NCBI Taxonomy" id="582737"/>
    <lineage>
        <taxon>Eukaryota</taxon>
        <taxon>Viridiplantae</taxon>
        <taxon>Chlorophyta</taxon>
        <taxon>core chlorophytes</taxon>
        <taxon>Chlorodendrophyceae</taxon>
        <taxon>Chlorodendrales</taxon>
        <taxon>Chlorodendraceae</taxon>
        <taxon>Tetraselmis</taxon>
    </lineage>
</organism>
<sequence>MVKLIVSSCQPGCYRVGNQAAAGRSALGNGGRPGVAASTSWRTHYTPRVRNGEYKLRNIESWPVLTSTWSVDSVARTSQDSDQARFRLALEKLFRSENAKNYVRGRLAHDKNSRKLVHVSALSDSSFQVRLEEKSKNKSKNSNGDKGSGRSEDFYANVGYAIRTLREDIPLLFLRDLNYEIYRDDIVFKDPRNTFKGIDNYKLIFWSLRFHGKIFFRSAYVEIKRLWQTEDNCIRMRWTVHGFPRVPWEAEGTFDGVSEFRLDRDGKIYSHAVDNVIFRDPPGERLPIFSLNFTPVGQQQPVPGGWCSSERSACTDLSWAEQCVAHLSQIAPHDQGVGRAKPGPSA</sequence>
<dbReference type="EMBL" id="GBEZ01020072">
    <property type="protein sequence ID" value="JAC66564.1"/>
    <property type="molecule type" value="Transcribed_RNA"/>
</dbReference>
<protein>
    <submittedName>
        <fullName evidence="1">Uncharacterized protein</fullName>
    </submittedName>
</protein>